<organism evidence="4 5">
    <name type="scientific">Oleiphilus messinensis</name>
    <dbReference type="NCBI Taxonomy" id="141451"/>
    <lineage>
        <taxon>Bacteria</taxon>
        <taxon>Pseudomonadati</taxon>
        <taxon>Pseudomonadota</taxon>
        <taxon>Gammaproteobacteria</taxon>
        <taxon>Oceanospirillales</taxon>
        <taxon>Oleiphilaceae</taxon>
        <taxon>Oleiphilus</taxon>
    </lineage>
</organism>
<dbReference type="OrthoDB" id="9803562at2"/>
<dbReference type="PROSITE" id="PS50404">
    <property type="entry name" value="GST_NTER"/>
    <property type="match status" value="1"/>
</dbReference>
<dbReference type="SUPFAM" id="SSF47616">
    <property type="entry name" value="GST C-terminal domain-like"/>
    <property type="match status" value="1"/>
</dbReference>
<evidence type="ECO:0000256" key="1">
    <source>
        <dbReference type="RuleBase" id="RU003494"/>
    </source>
</evidence>
<dbReference type="Gene3D" id="3.40.30.10">
    <property type="entry name" value="Glutaredoxin"/>
    <property type="match status" value="1"/>
</dbReference>
<dbReference type="SFLD" id="SFLDG01151">
    <property type="entry name" value="Main.2:_Nu-like"/>
    <property type="match status" value="1"/>
</dbReference>
<proteinExistence type="inferred from homology"/>
<gene>
    <name evidence="4" type="ORF">OLMES_2769</name>
</gene>
<feature type="domain" description="GST N-terminal" evidence="2">
    <location>
        <begin position="1"/>
        <end position="88"/>
    </location>
</feature>
<dbReference type="PANTHER" id="PTHR44051">
    <property type="entry name" value="GLUTATHIONE S-TRANSFERASE-RELATED"/>
    <property type="match status" value="1"/>
</dbReference>
<dbReference type="InterPro" id="IPR010987">
    <property type="entry name" value="Glutathione-S-Trfase_C-like"/>
</dbReference>
<reference evidence="4 5" key="1">
    <citation type="submission" date="2017-05" db="EMBL/GenBank/DDBJ databases">
        <title>Genomic insights into alkan degradation activity of Oleiphilus messinensis.</title>
        <authorList>
            <person name="Kozyavkin S.A."/>
            <person name="Slesarev A.I."/>
            <person name="Golyshin P.N."/>
            <person name="Korzhenkov A."/>
            <person name="Golyshina O.N."/>
            <person name="Toshchakov S.V."/>
        </authorList>
    </citation>
    <scope>NUCLEOTIDE SEQUENCE [LARGE SCALE GENOMIC DNA]</scope>
    <source>
        <strain evidence="4 5">ME102</strain>
    </source>
</reference>
<dbReference type="EMBL" id="CP021425">
    <property type="protein sequence ID" value="ARU56819.1"/>
    <property type="molecule type" value="Genomic_DNA"/>
</dbReference>
<protein>
    <submittedName>
        <fullName evidence="4">Glutathione-S-transferase</fullName>
    </submittedName>
</protein>
<accession>A0A1Y0I9J2</accession>
<comment type="similarity">
    <text evidence="1">Belongs to the GST superfamily.</text>
</comment>
<name>A0A1Y0I9J2_9GAMM</name>
<dbReference type="InterPro" id="IPR036282">
    <property type="entry name" value="Glutathione-S-Trfase_C_sf"/>
</dbReference>
<feature type="domain" description="GST C-terminal" evidence="3">
    <location>
        <begin position="91"/>
        <end position="234"/>
    </location>
</feature>
<dbReference type="Pfam" id="PF02798">
    <property type="entry name" value="GST_N"/>
    <property type="match status" value="1"/>
</dbReference>
<dbReference type="Pfam" id="PF00043">
    <property type="entry name" value="GST_C"/>
    <property type="match status" value="1"/>
</dbReference>
<evidence type="ECO:0000313" key="5">
    <source>
        <dbReference type="Proteomes" id="UP000196027"/>
    </source>
</evidence>
<dbReference type="PANTHER" id="PTHR44051:SF8">
    <property type="entry name" value="GLUTATHIONE S-TRANSFERASE GSTA"/>
    <property type="match status" value="1"/>
</dbReference>
<dbReference type="SFLD" id="SFLDS00019">
    <property type="entry name" value="Glutathione_Transferase_(cytos"/>
    <property type="match status" value="1"/>
</dbReference>
<evidence type="ECO:0000259" key="3">
    <source>
        <dbReference type="PROSITE" id="PS50405"/>
    </source>
</evidence>
<dbReference type="KEGG" id="ome:OLMES_2769"/>
<dbReference type="GO" id="GO:0016740">
    <property type="term" value="F:transferase activity"/>
    <property type="evidence" value="ECO:0007669"/>
    <property type="project" value="UniProtKB-KW"/>
</dbReference>
<dbReference type="InterPro" id="IPR004045">
    <property type="entry name" value="Glutathione_S-Trfase_N"/>
</dbReference>
<keyword evidence="5" id="KW-1185">Reference proteome</keyword>
<dbReference type="InterPro" id="IPR004046">
    <property type="entry name" value="GST_C"/>
</dbReference>
<dbReference type="SUPFAM" id="SSF52833">
    <property type="entry name" value="Thioredoxin-like"/>
    <property type="match status" value="1"/>
</dbReference>
<evidence type="ECO:0000259" key="2">
    <source>
        <dbReference type="PROSITE" id="PS50404"/>
    </source>
</evidence>
<dbReference type="AlphaFoldDB" id="A0A1Y0I9J2"/>
<dbReference type="PROSITE" id="PS50405">
    <property type="entry name" value="GST_CTER"/>
    <property type="match status" value="1"/>
</dbReference>
<dbReference type="Proteomes" id="UP000196027">
    <property type="component" value="Chromosome"/>
</dbReference>
<dbReference type="SFLD" id="SFLDG00358">
    <property type="entry name" value="Main_(cytGST)"/>
    <property type="match status" value="1"/>
</dbReference>
<dbReference type="RefSeq" id="WP_087461779.1">
    <property type="nucleotide sequence ID" value="NZ_CP021425.1"/>
</dbReference>
<evidence type="ECO:0000313" key="4">
    <source>
        <dbReference type="EMBL" id="ARU56819.1"/>
    </source>
</evidence>
<sequence>MLRLLTWSTQNARKISIMLEECESDYTIAPINIEKQEQFNAEFKALNPNSKIPVLLDTDLIDEHGNPEPIFETGAILLYLAEKSGQFLPEEPAQRARVIKWLFWQTSGLGPVFGNFSHFASALAKDASYLNNYLVQTRAKEANFQAIERFSKESFRLLGVLNNILSDSDYIAGDLSIADFASYPWIESAWAGLKALNNNLETDFQHVANWMQKLQARPGVQKGMSKLAWGKDLS</sequence>
<dbReference type="CDD" id="cd03048">
    <property type="entry name" value="GST_N_Ure2p_like"/>
    <property type="match status" value="1"/>
</dbReference>
<dbReference type="Gene3D" id="1.20.1050.10">
    <property type="match status" value="1"/>
</dbReference>
<dbReference type="InterPro" id="IPR040079">
    <property type="entry name" value="Glutathione_S-Trfase"/>
</dbReference>
<keyword evidence="4" id="KW-0808">Transferase</keyword>
<dbReference type="InterPro" id="IPR036249">
    <property type="entry name" value="Thioredoxin-like_sf"/>
</dbReference>